<gene>
    <name evidence="1" type="primary">RvY_01469-1</name>
    <name evidence="1" type="synonym">RvY_01469.1</name>
    <name evidence="1" type="ORF">RvY_01469</name>
</gene>
<evidence type="ECO:0000313" key="2">
    <source>
        <dbReference type="Proteomes" id="UP000186922"/>
    </source>
</evidence>
<name>A0A1D1UGF2_RAMVA</name>
<dbReference type="Proteomes" id="UP000186922">
    <property type="component" value="Unassembled WGS sequence"/>
</dbReference>
<accession>A0A1D1UGF2</accession>
<comment type="caution">
    <text evidence="1">The sequence shown here is derived from an EMBL/GenBank/DDBJ whole genome shotgun (WGS) entry which is preliminary data.</text>
</comment>
<protein>
    <submittedName>
        <fullName evidence="1">Uncharacterized protein</fullName>
    </submittedName>
</protein>
<evidence type="ECO:0000313" key="1">
    <source>
        <dbReference type="EMBL" id="GAU88844.1"/>
    </source>
</evidence>
<organism evidence="1 2">
    <name type="scientific">Ramazzottius varieornatus</name>
    <name type="common">Water bear</name>
    <name type="synonym">Tardigrade</name>
    <dbReference type="NCBI Taxonomy" id="947166"/>
    <lineage>
        <taxon>Eukaryota</taxon>
        <taxon>Metazoa</taxon>
        <taxon>Ecdysozoa</taxon>
        <taxon>Tardigrada</taxon>
        <taxon>Eutardigrada</taxon>
        <taxon>Parachela</taxon>
        <taxon>Hypsibioidea</taxon>
        <taxon>Ramazzottiidae</taxon>
        <taxon>Ramazzottius</taxon>
    </lineage>
</organism>
<proteinExistence type="predicted"/>
<dbReference type="EMBL" id="BDGG01000001">
    <property type="protein sequence ID" value="GAU88844.1"/>
    <property type="molecule type" value="Genomic_DNA"/>
</dbReference>
<keyword evidence="2" id="KW-1185">Reference proteome</keyword>
<dbReference type="AlphaFoldDB" id="A0A1D1UGF2"/>
<reference evidence="1 2" key="1">
    <citation type="journal article" date="2016" name="Nat. Commun.">
        <title>Extremotolerant tardigrade genome and improved radiotolerance of human cultured cells by tardigrade-unique protein.</title>
        <authorList>
            <person name="Hashimoto T."/>
            <person name="Horikawa D.D."/>
            <person name="Saito Y."/>
            <person name="Kuwahara H."/>
            <person name="Kozuka-Hata H."/>
            <person name="Shin-I T."/>
            <person name="Minakuchi Y."/>
            <person name="Ohishi K."/>
            <person name="Motoyama A."/>
            <person name="Aizu T."/>
            <person name="Enomoto A."/>
            <person name="Kondo K."/>
            <person name="Tanaka S."/>
            <person name="Hara Y."/>
            <person name="Koshikawa S."/>
            <person name="Sagara H."/>
            <person name="Miura T."/>
            <person name="Yokobori S."/>
            <person name="Miyagawa K."/>
            <person name="Suzuki Y."/>
            <person name="Kubo T."/>
            <person name="Oyama M."/>
            <person name="Kohara Y."/>
            <person name="Fujiyama A."/>
            <person name="Arakawa K."/>
            <person name="Katayama T."/>
            <person name="Toyoda A."/>
            <person name="Kunieda T."/>
        </authorList>
    </citation>
    <scope>NUCLEOTIDE SEQUENCE [LARGE SCALE GENOMIC DNA]</scope>
    <source>
        <strain evidence="1 2">YOKOZUNA-1</strain>
    </source>
</reference>
<sequence length="78" mass="8537">MTMFVYRGLQSFLRRNSLTSRRSSESASKLAANYDHLWGPSGALLTLVGLGLCTFSIRQMTSTLDENNDGVIPLGKPS</sequence>